<dbReference type="InterPro" id="IPR011990">
    <property type="entry name" value="TPR-like_helical_dom_sf"/>
</dbReference>
<reference evidence="4" key="1">
    <citation type="journal article" date="2023" name="Proc. Natl. Acad. Sci. U.S.A.">
        <title>Genomic and structural basis for evolution of tropane alkaloid biosynthesis.</title>
        <authorList>
            <person name="Wanga Y.-J."/>
            <person name="Taina T."/>
            <person name="Yua J.-Y."/>
            <person name="Lia J."/>
            <person name="Xua B."/>
            <person name="Chenc J."/>
            <person name="D'Auriad J.C."/>
            <person name="Huanga J.-P."/>
            <person name="Huanga S.-X."/>
        </authorList>
    </citation>
    <scope>NUCLEOTIDE SEQUENCE [LARGE SCALE GENOMIC DNA]</scope>
    <source>
        <strain evidence="4">cv. KIB-2019</strain>
    </source>
</reference>
<evidence type="ECO:0000256" key="1">
    <source>
        <dbReference type="ARBA" id="ARBA00022737"/>
    </source>
</evidence>
<dbReference type="EMBL" id="JAJAGQ010000019">
    <property type="protein sequence ID" value="KAJ8533958.1"/>
    <property type="molecule type" value="Genomic_DNA"/>
</dbReference>
<organism evidence="3 4">
    <name type="scientific">Anisodus acutangulus</name>
    <dbReference type="NCBI Taxonomy" id="402998"/>
    <lineage>
        <taxon>Eukaryota</taxon>
        <taxon>Viridiplantae</taxon>
        <taxon>Streptophyta</taxon>
        <taxon>Embryophyta</taxon>
        <taxon>Tracheophyta</taxon>
        <taxon>Spermatophyta</taxon>
        <taxon>Magnoliopsida</taxon>
        <taxon>eudicotyledons</taxon>
        <taxon>Gunneridae</taxon>
        <taxon>Pentapetalae</taxon>
        <taxon>asterids</taxon>
        <taxon>lamiids</taxon>
        <taxon>Solanales</taxon>
        <taxon>Solanaceae</taxon>
        <taxon>Solanoideae</taxon>
        <taxon>Hyoscyameae</taxon>
        <taxon>Anisodus</taxon>
    </lineage>
</organism>
<dbReference type="PROSITE" id="PS51375">
    <property type="entry name" value="PPR"/>
    <property type="match status" value="3"/>
</dbReference>
<dbReference type="InterPro" id="IPR002885">
    <property type="entry name" value="PPR_rpt"/>
</dbReference>
<dbReference type="GO" id="GO:0009451">
    <property type="term" value="P:RNA modification"/>
    <property type="evidence" value="ECO:0007669"/>
    <property type="project" value="InterPro"/>
</dbReference>
<protein>
    <recommendedName>
        <fullName evidence="5">Pentatricopeptide repeat-containing protein</fullName>
    </recommendedName>
</protein>
<feature type="repeat" description="PPR" evidence="2">
    <location>
        <begin position="107"/>
        <end position="141"/>
    </location>
</feature>
<dbReference type="Proteomes" id="UP001152561">
    <property type="component" value="Unassembled WGS sequence"/>
</dbReference>
<evidence type="ECO:0008006" key="5">
    <source>
        <dbReference type="Google" id="ProtNLM"/>
    </source>
</evidence>
<dbReference type="Pfam" id="PF01535">
    <property type="entry name" value="PPR"/>
    <property type="match status" value="2"/>
</dbReference>
<comment type="caution">
    <text evidence="3">The sequence shown here is derived from an EMBL/GenBank/DDBJ whole genome shotgun (WGS) entry which is preliminary data.</text>
</comment>
<dbReference type="GO" id="GO:0003723">
    <property type="term" value="F:RNA binding"/>
    <property type="evidence" value="ECO:0007669"/>
    <property type="project" value="InterPro"/>
</dbReference>
<dbReference type="Gene3D" id="1.25.40.10">
    <property type="entry name" value="Tetratricopeptide repeat domain"/>
    <property type="match status" value="2"/>
</dbReference>
<proteinExistence type="predicted"/>
<dbReference type="AlphaFoldDB" id="A0A9Q1QZS9"/>
<evidence type="ECO:0000313" key="3">
    <source>
        <dbReference type="EMBL" id="KAJ8533958.1"/>
    </source>
</evidence>
<keyword evidence="4" id="KW-1185">Reference proteome</keyword>
<dbReference type="OrthoDB" id="185373at2759"/>
<accession>A0A9Q1QZS9</accession>
<dbReference type="PANTHER" id="PTHR47926">
    <property type="entry name" value="PENTATRICOPEPTIDE REPEAT-CONTAINING PROTEIN"/>
    <property type="match status" value="1"/>
</dbReference>
<feature type="repeat" description="PPR" evidence="2">
    <location>
        <begin position="13"/>
        <end position="48"/>
    </location>
</feature>
<dbReference type="Pfam" id="PF13041">
    <property type="entry name" value="PPR_2"/>
    <property type="match status" value="1"/>
</dbReference>
<feature type="repeat" description="PPR" evidence="2">
    <location>
        <begin position="76"/>
        <end position="106"/>
    </location>
</feature>
<evidence type="ECO:0000313" key="4">
    <source>
        <dbReference type="Proteomes" id="UP001152561"/>
    </source>
</evidence>
<gene>
    <name evidence="3" type="ORF">K7X08_007282</name>
</gene>
<name>A0A9Q1QZS9_9SOLA</name>
<keyword evidence="1" id="KW-0677">Repeat</keyword>
<evidence type="ECO:0000256" key="2">
    <source>
        <dbReference type="PROSITE-ProRule" id="PRU00708"/>
    </source>
</evidence>
<sequence>MTKKVFKELPVKDEVTWYAMLSSYVNKFNDMDKARDLFEKIPCKDLVIWHTIILGFVKAGHLELAKEYFDWAPVKDLLMYNTILGCLVKNGEVDCVLRLFHEMPCRDLVSWNTVIGGLVRDGRVNEVMRYFHQMQRVNLSPDDVTLASFLSACAQAGSLDTGKWLHSYIDRRCDKLNDLIGTELVDMYCKCACPESRSPPGTVNIAAKATVAKREATIVTELVGLLIPSLWSF</sequence>
<dbReference type="InterPro" id="IPR046960">
    <property type="entry name" value="PPR_At4g14850-like_plant"/>
</dbReference>
<dbReference type="NCBIfam" id="TIGR00756">
    <property type="entry name" value="PPR"/>
    <property type="match status" value="2"/>
</dbReference>